<evidence type="ECO:0000313" key="7">
    <source>
        <dbReference type="EMBL" id="KAF0985116.1"/>
    </source>
</evidence>
<name>A0A6A5CBM3_NAEFO</name>
<keyword evidence="8" id="KW-1185">Reference proteome</keyword>
<evidence type="ECO:0000313" key="8">
    <source>
        <dbReference type="Proteomes" id="UP000444721"/>
    </source>
</evidence>
<evidence type="ECO:0000256" key="2">
    <source>
        <dbReference type="ARBA" id="ARBA00022692"/>
    </source>
</evidence>
<feature type="compositionally biased region" description="Basic and acidic residues" evidence="6">
    <location>
        <begin position="236"/>
        <end position="261"/>
    </location>
</feature>
<dbReference type="EMBL" id="VFQX01000001">
    <property type="protein sequence ID" value="KAF0985116.1"/>
    <property type="molecule type" value="Genomic_DNA"/>
</dbReference>
<feature type="compositionally biased region" description="Low complexity" evidence="6">
    <location>
        <begin position="213"/>
        <end position="231"/>
    </location>
</feature>
<dbReference type="VEuPathDB" id="AmoebaDB:NfTy_025380"/>
<reference evidence="7 8" key="1">
    <citation type="journal article" date="2019" name="Sci. Rep.">
        <title>Nanopore sequencing improves the draft genome of the human pathogenic amoeba Naegleria fowleri.</title>
        <authorList>
            <person name="Liechti N."/>
            <person name="Schurch N."/>
            <person name="Bruggmann R."/>
            <person name="Wittwer M."/>
        </authorList>
    </citation>
    <scope>NUCLEOTIDE SEQUENCE [LARGE SCALE GENOMIC DNA]</scope>
    <source>
        <strain evidence="7 8">ATCC 30894</strain>
    </source>
</reference>
<dbReference type="InterPro" id="IPR004895">
    <property type="entry name" value="Prenylated_rab_accept_PRA1"/>
</dbReference>
<feature type="transmembrane region" description="Helical" evidence="5">
    <location>
        <begin position="122"/>
        <end position="140"/>
    </location>
</feature>
<dbReference type="VEuPathDB" id="AmoebaDB:FDP41_000155"/>
<feature type="transmembrane region" description="Helical" evidence="5">
    <location>
        <begin position="97"/>
        <end position="116"/>
    </location>
</feature>
<evidence type="ECO:0000256" key="4">
    <source>
        <dbReference type="ARBA" id="ARBA00023136"/>
    </source>
</evidence>
<keyword evidence="4 5" id="KW-0472">Membrane</keyword>
<comment type="subcellular location">
    <subcellularLocation>
        <location evidence="1 5">Membrane</location>
        <topology evidence="1 5">Multi-pass membrane protein</topology>
    </subcellularLocation>
</comment>
<dbReference type="VEuPathDB" id="AmoebaDB:NF0011610"/>
<dbReference type="Proteomes" id="UP000444721">
    <property type="component" value="Unassembled WGS sequence"/>
</dbReference>
<dbReference type="OrthoDB" id="63113at2759"/>
<dbReference type="PANTHER" id="PTHR19317:SF0">
    <property type="entry name" value="PRENYLATED RAB ACCEPTOR PROTEIN 1"/>
    <property type="match status" value="1"/>
</dbReference>
<dbReference type="PANTHER" id="PTHR19317">
    <property type="entry name" value="PRENYLATED RAB ACCEPTOR 1-RELATED"/>
    <property type="match status" value="1"/>
</dbReference>
<sequence length="261" mass="29379">MIAPGLFDVEPMLPPLRPMREFFAYTSLTHHSTPLSRRMLDSLTFYQTNYLLINMIVLVICLMNSYLIFVVAPLVFSLFFFLAYHKSDFVAFGRIKVTKNLAIIACLVSLLLIVLFAAKYSVLFVGYVFTVVVVSVHSALTDRKRSQPTVNHATANRIFDPEEIIRRDEMQRSYQGIGSSSYSSSAYGGFSTSNRFNTTVPTSSTINSYEPPSSSGVGTTSSSLLDDQQQSMGDSRASREERKEKVKQQARQRIKENYGLE</sequence>
<dbReference type="GeneID" id="68107373"/>
<evidence type="ECO:0000256" key="3">
    <source>
        <dbReference type="ARBA" id="ARBA00022989"/>
    </source>
</evidence>
<evidence type="ECO:0000256" key="5">
    <source>
        <dbReference type="RuleBase" id="RU363107"/>
    </source>
</evidence>
<feature type="region of interest" description="Disordered" evidence="6">
    <location>
        <begin position="202"/>
        <end position="261"/>
    </location>
</feature>
<evidence type="ECO:0000256" key="6">
    <source>
        <dbReference type="SAM" id="MobiDB-lite"/>
    </source>
</evidence>
<dbReference type="AlphaFoldDB" id="A0A6A5CBM3"/>
<dbReference type="RefSeq" id="XP_044569829.1">
    <property type="nucleotide sequence ID" value="XM_044704646.1"/>
</dbReference>
<dbReference type="GO" id="GO:0005794">
    <property type="term" value="C:Golgi apparatus"/>
    <property type="evidence" value="ECO:0007669"/>
    <property type="project" value="TreeGrafter"/>
</dbReference>
<proteinExistence type="inferred from homology"/>
<comment type="similarity">
    <text evidence="5">Belongs to the PRA1 family.</text>
</comment>
<dbReference type="OMA" id="VMSHACL"/>
<keyword evidence="3 5" id="KW-1133">Transmembrane helix</keyword>
<feature type="transmembrane region" description="Helical" evidence="5">
    <location>
        <begin position="66"/>
        <end position="85"/>
    </location>
</feature>
<comment type="caution">
    <text evidence="7">The sequence shown here is derived from an EMBL/GenBank/DDBJ whole genome shotgun (WGS) entry which is preliminary data.</text>
</comment>
<accession>A0A6A5CBM3</accession>
<keyword evidence="2 5" id="KW-0812">Transmembrane</keyword>
<organism evidence="7 8">
    <name type="scientific">Naegleria fowleri</name>
    <name type="common">Brain eating amoeba</name>
    <dbReference type="NCBI Taxonomy" id="5763"/>
    <lineage>
        <taxon>Eukaryota</taxon>
        <taxon>Discoba</taxon>
        <taxon>Heterolobosea</taxon>
        <taxon>Tetramitia</taxon>
        <taxon>Eutetramitia</taxon>
        <taxon>Vahlkampfiidae</taxon>
        <taxon>Naegleria</taxon>
    </lineage>
</organism>
<dbReference type="Pfam" id="PF03208">
    <property type="entry name" value="PRA1"/>
    <property type="match status" value="1"/>
</dbReference>
<protein>
    <recommendedName>
        <fullName evidence="5">PRA1 family protein</fullName>
    </recommendedName>
</protein>
<gene>
    <name evidence="7" type="ORF">FDP41_000155</name>
</gene>
<feature type="compositionally biased region" description="Polar residues" evidence="6">
    <location>
        <begin position="202"/>
        <end position="212"/>
    </location>
</feature>
<dbReference type="GO" id="GO:0016020">
    <property type="term" value="C:membrane"/>
    <property type="evidence" value="ECO:0007669"/>
    <property type="project" value="UniProtKB-SubCell"/>
</dbReference>
<evidence type="ECO:0000256" key="1">
    <source>
        <dbReference type="ARBA" id="ARBA00004141"/>
    </source>
</evidence>